<keyword evidence="8" id="KW-1133">Transmembrane helix</keyword>
<evidence type="ECO:0000256" key="9">
    <source>
        <dbReference type="SAM" id="SignalP"/>
    </source>
</evidence>
<dbReference type="PANTHER" id="PTHR36108:SF13">
    <property type="entry name" value="COLOSSIN-B-RELATED"/>
    <property type="match status" value="1"/>
</dbReference>
<keyword evidence="4" id="KW-0964">Secreted</keyword>
<evidence type="ECO:0000256" key="7">
    <source>
        <dbReference type="SAM" id="MobiDB-lite"/>
    </source>
</evidence>
<feature type="domain" description="Fibrinogen-binding" evidence="10">
    <location>
        <begin position="520"/>
        <end position="654"/>
    </location>
</feature>
<dbReference type="InterPro" id="IPR011252">
    <property type="entry name" value="Fibrogen-bd_dom1"/>
</dbReference>
<evidence type="ECO:0000256" key="6">
    <source>
        <dbReference type="ARBA" id="ARBA00023088"/>
    </source>
</evidence>
<dbReference type="Gene3D" id="2.60.40.1290">
    <property type="match status" value="1"/>
</dbReference>
<proteinExistence type="inferred from homology"/>
<evidence type="ECO:0000256" key="5">
    <source>
        <dbReference type="ARBA" id="ARBA00022729"/>
    </source>
</evidence>
<feature type="transmembrane region" description="Helical" evidence="8">
    <location>
        <begin position="811"/>
        <end position="828"/>
    </location>
</feature>
<dbReference type="Pfam" id="PF17961">
    <property type="entry name" value="Big_8"/>
    <property type="match status" value="1"/>
</dbReference>
<keyword evidence="8" id="KW-0472">Membrane</keyword>
<dbReference type="RefSeq" id="WP_200831628.1">
    <property type="nucleotide sequence ID" value="NZ_UHFF01000002.1"/>
</dbReference>
<evidence type="ECO:0000259" key="12">
    <source>
        <dbReference type="Pfam" id="PF17961"/>
    </source>
</evidence>
<organism evidence="13 14">
    <name type="scientific">Streptococcus equi subsp. equi</name>
    <dbReference type="NCBI Taxonomy" id="148942"/>
    <lineage>
        <taxon>Bacteria</taxon>
        <taxon>Bacillati</taxon>
        <taxon>Bacillota</taxon>
        <taxon>Bacilli</taxon>
        <taxon>Lactobacillales</taxon>
        <taxon>Streptococcaceae</taxon>
        <taxon>Streptococcus</taxon>
    </lineage>
</organism>
<dbReference type="Pfam" id="PF17802">
    <property type="entry name" value="SpaA"/>
    <property type="match status" value="2"/>
</dbReference>
<accession>A0A380JUG0</accession>
<evidence type="ECO:0000313" key="14">
    <source>
        <dbReference type="Proteomes" id="UP000254461"/>
    </source>
</evidence>
<reference evidence="13 14" key="1">
    <citation type="submission" date="2018-06" db="EMBL/GenBank/DDBJ databases">
        <authorList>
            <consortium name="Pathogen Informatics"/>
            <person name="Doyle S."/>
        </authorList>
    </citation>
    <scope>NUCLEOTIDE SEQUENCE [LARGE SCALE GENOMIC DNA]</scope>
    <source>
        <strain evidence="13 14">NCTC12092</strain>
    </source>
</reference>
<dbReference type="PANTHER" id="PTHR36108">
    <property type="entry name" value="COLOSSIN-B-RELATED"/>
    <property type="match status" value="1"/>
</dbReference>
<protein>
    <submittedName>
        <fullName evidence="13">Fibronectin-binding protein</fullName>
    </submittedName>
</protein>
<dbReference type="InterPro" id="IPR008966">
    <property type="entry name" value="Adhesion_dom_sf"/>
</dbReference>
<comment type="similarity">
    <text evidence="2">Belongs to the serine-aspartate repeat-containing protein (SDr) family.</text>
</comment>
<evidence type="ECO:0000256" key="8">
    <source>
        <dbReference type="SAM" id="Phobius"/>
    </source>
</evidence>
<dbReference type="AlphaFoldDB" id="A0A380JUG0"/>
<evidence type="ECO:0000259" key="10">
    <source>
        <dbReference type="Pfam" id="PF10425"/>
    </source>
</evidence>
<evidence type="ECO:0000259" key="11">
    <source>
        <dbReference type="Pfam" id="PF17802"/>
    </source>
</evidence>
<gene>
    <name evidence="13" type="primary">fbpZ</name>
    <name evidence="13" type="ORF">NCTC12092_01865</name>
</gene>
<dbReference type="Proteomes" id="UP000254461">
    <property type="component" value="Unassembled WGS sequence"/>
</dbReference>
<name>A0A380JUG0_9STRE</name>
<evidence type="ECO:0000313" key="13">
    <source>
        <dbReference type="EMBL" id="SUN49385.1"/>
    </source>
</evidence>
<evidence type="ECO:0000256" key="3">
    <source>
        <dbReference type="ARBA" id="ARBA00022512"/>
    </source>
</evidence>
<feature type="region of interest" description="Disordered" evidence="7">
    <location>
        <begin position="205"/>
        <end position="237"/>
    </location>
</feature>
<dbReference type="GO" id="GO:0007155">
    <property type="term" value="P:cell adhesion"/>
    <property type="evidence" value="ECO:0007669"/>
    <property type="project" value="InterPro"/>
</dbReference>
<sequence>MSKEKLKKILVKLAALLAIIQLILPTSLTAATVLSEQINTENPASVATATGETITADNLDFKKAASESGAALKNGSVRWLQVTYNKASNRLLKQDLFLTVPKGMTIDDIGQDNCLDIETIAVPKDLAFVKNNTTINNAKLVSVFEKIADQVYKISFEPTTETVNLVFKVNDTITDEPRELLLRDHQEQEKASLIKRLVLGAGQDEDRASIDSNSQRPTIQPRAARATERVGNQGVSSKLTATEKTGDQKIKVVKRDELTSQPLANAKFQLKASDGTLYHGTTNEKGELIFDKLPYGQYMLTETEAPPGYVLDPTSYEVSITEITPSETETEIVADESLAKPETVLVNATAANPAAVTDTGQDVSNQITLTNLEITSSNEATPYQVKPNHGENIVIRAAFAIKPESTIKAGDFFTIKLPETIDPFGISALENVGFRIMGPLGTLALGSYDTNTRTITYRFTDYITRYAVSSFSMISPFFVDRYTVKTNQDIDIFLTLGNEKTASQRFAVNYFPYIGQTDTKNPVNIGSMITKLNQDSGDFVNYIYINPLQKSLEKATLTFTGNGSTILNQNTKIQLFKVDNPHLQMPSSWGVEDSSLQEVAYDNIKKENGRIIINFDNDLLYGQSYIVKISGKSDTSNPAPVHTEATLTQQYYNDYPYWTPSGRYIPYGPYTEAFIYSSDVVKKSGESNADGAVVVNMTNRKNYIGFVKTDAQGKSLEATFELRKKTANGLETVGDSVTSDKTTGKFYFEGLSQGDYELWEIKAPNGYIKPIEAVATFKVTAAGEIVDKSLKDGRIINYKRTELPATGGPSILPYFLIGSFLCFVAIFWKNSNQ</sequence>
<dbReference type="Pfam" id="PF10425">
    <property type="entry name" value="SdrG_C_C"/>
    <property type="match status" value="1"/>
</dbReference>
<dbReference type="InterPro" id="IPR041033">
    <property type="entry name" value="SpaA_PFL_dom_1"/>
</dbReference>
<keyword evidence="6" id="KW-0572">Peptidoglycan-anchor</keyword>
<dbReference type="InterPro" id="IPR011266">
    <property type="entry name" value="Adhesin_Fg-bd_dom_2"/>
</dbReference>
<feature type="domain" description="SDR-like Ig" evidence="12">
    <location>
        <begin position="386"/>
        <end position="488"/>
    </location>
</feature>
<dbReference type="SUPFAM" id="SSF49401">
    <property type="entry name" value="Bacterial adhesins"/>
    <property type="match status" value="2"/>
</dbReference>
<evidence type="ECO:0000256" key="4">
    <source>
        <dbReference type="ARBA" id="ARBA00022525"/>
    </source>
</evidence>
<evidence type="ECO:0000256" key="1">
    <source>
        <dbReference type="ARBA" id="ARBA00004168"/>
    </source>
</evidence>
<dbReference type="EMBL" id="UHFF01000002">
    <property type="protein sequence ID" value="SUN49385.1"/>
    <property type="molecule type" value="Genomic_DNA"/>
</dbReference>
<feature type="domain" description="SpaA-like prealbumin fold" evidence="11">
    <location>
        <begin position="249"/>
        <end position="324"/>
    </location>
</feature>
<feature type="chain" id="PRO_5016796983" evidence="9">
    <location>
        <begin position="31"/>
        <end position="833"/>
    </location>
</feature>
<feature type="signal peptide" evidence="9">
    <location>
        <begin position="1"/>
        <end position="30"/>
    </location>
</feature>
<keyword evidence="8" id="KW-0812">Transmembrane</keyword>
<keyword evidence="5 9" id="KW-0732">Signal</keyword>
<keyword evidence="3" id="KW-0134">Cell wall</keyword>
<dbReference type="Gene3D" id="2.60.40.10">
    <property type="entry name" value="Immunoglobulins"/>
    <property type="match status" value="2"/>
</dbReference>
<evidence type="ECO:0000256" key="2">
    <source>
        <dbReference type="ARBA" id="ARBA00007257"/>
    </source>
</evidence>
<dbReference type="InterPro" id="IPR041171">
    <property type="entry name" value="SDR_Ig"/>
</dbReference>
<dbReference type="InterPro" id="IPR013783">
    <property type="entry name" value="Ig-like_fold"/>
</dbReference>
<comment type="subcellular location">
    <subcellularLocation>
        <location evidence="1">Secreted</location>
        <location evidence="1">Cell wall</location>
        <topology evidence="1">Peptidoglycan-anchor</topology>
    </subcellularLocation>
</comment>
<dbReference type="SUPFAM" id="SSF49478">
    <property type="entry name" value="Cna protein B-type domain"/>
    <property type="match status" value="1"/>
</dbReference>
<feature type="domain" description="SpaA-like prealbumin fold" evidence="11">
    <location>
        <begin position="704"/>
        <end position="791"/>
    </location>
</feature>
<dbReference type="Gene3D" id="2.60.40.1280">
    <property type="match status" value="1"/>
</dbReference>